<dbReference type="InterPro" id="IPR004015">
    <property type="entry name" value="SKI-int_prot_SKIP_SNW-dom"/>
</dbReference>
<evidence type="ECO:0000313" key="6">
    <source>
        <dbReference type="Proteomes" id="UP000838412"/>
    </source>
</evidence>
<dbReference type="EMBL" id="OV696689">
    <property type="protein sequence ID" value="CAH1263738.1"/>
    <property type="molecule type" value="Genomic_DNA"/>
</dbReference>
<feature type="region of interest" description="Disordered" evidence="3">
    <location>
        <begin position="205"/>
        <end position="224"/>
    </location>
</feature>
<feature type="compositionally biased region" description="Basic and acidic residues" evidence="3">
    <location>
        <begin position="555"/>
        <end position="571"/>
    </location>
</feature>
<accession>A0A8J9ZUC2</accession>
<feature type="region of interest" description="Disordered" evidence="3">
    <location>
        <begin position="552"/>
        <end position="622"/>
    </location>
</feature>
<dbReference type="GO" id="GO:0000398">
    <property type="term" value="P:mRNA splicing, via spliceosome"/>
    <property type="evidence" value="ECO:0007669"/>
    <property type="project" value="InterPro"/>
</dbReference>
<evidence type="ECO:0000256" key="1">
    <source>
        <dbReference type="ARBA" id="ARBA00010197"/>
    </source>
</evidence>
<dbReference type="AlphaFoldDB" id="A0A8J9ZUC2"/>
<dbReference type="OrthoDB" id="666364at2759"/>
<feature type="compositionally biased region" description="Basic and acidic residues" evidence="3">
    <location>
        <begin position="589"/>
        <end position="622"/>
    </location>
</feature>
<dbReference type="GO" id="GO:0005681">
    <property type="term" value="C:spliceosomal complex"/>
    <property type="evidence" value="ECO:0007669"/>
    <property type="project" value="InterPro"/>
</dbReference>
<protein>
    <submittedName>
        <fullName evidence="5">SNW1 protein</fullName>
    </submittedName>
</protein>
<feature type="domain" description="SKI-interacting protein SKIP SNW" evidence="4">
    <location>
        <begin position="255"/>
        <end position="415"/>
    </location>
</feature>
<dbReference type="Pfam" id="PF02731">
    <property type="entry name" value="SKIP_SNW"/>
    <property type="match status" value="1"/>
</dbReference>
<feature type="region of interest" description="Disordered" evidence="3">
    <location>
        <begin position="425"/>
        <end position="468"/>
    </location>
</feature>
<dbReference type="Proteomes" id="UP000838412">
    <property type="component" value="Chromosome 4"/>
</dbReference>
<evidence type="ECO:0000256" key="2">
    <source>
        <dbReference type="SAM" id="Coils"/>
    </source>
</evidence>
<gene>
    <name evidence="5" type="primary">SNW1</name>
    <name evidence="5" type="ORF">BLAG_LOCUS18336</name>
</gene>
<organism evidence="5 6">
    <name type="scientific">Branchiostoma lanceolatum</name>
    <name type="common">Common lancelet</name>
    <name type="synonym">Amphioxus lanceolatum</name>
    <dbReference type="NCBI Taxonomy" id="7740"/>
    <lineage>
        <taxon>Eukaryota</taxon>
        <taxon>Metazoa</taxon>
        <taxon>Chordata</taxon>
        <taxon>Cephalochordata</taxon>
        <taxon>Leptocardii</taxon>
        <taxon>Amphioxiformes</taxon>
        <taxon>Branchiostomatidae</taxon>
        <taxon>Branchiostoma</taxon>
    </lineage>
</organism>
<sequence length="622" mass="70687">MAAASSVSSWTKYLGNVPPLSYSIVEEWANNTAKIPCSQQKKGYSNYIEEYVHDVEGAPDPGNDTAWCIVGGITSSHNTMAIPLSSILPAPTQLTREEVDYQERLHVPQTQLMVARRASAPPYGHRQGWVPRSAEDFGDGGAYPEVHVVQYPLDMGRKKAKASNSLALQLDAEGKVKYDAIARQGHGKDKVVHSRLTDMIPKHITDEEDPELQRPTEEDVEETTEKTRQALEKLVESKISAAMPVRRAEKTAPAQYIRYTPSQQGVAFNSGAKQRVIRMVEMQRDPMEPPKFKINKKIPRGPPSPPAPVLHSPNRKVTVKEQQEWKIPPCISNWKNNRGYTIPLDKRLAADGRGLQGVHINENFAKLAEALYIADRKAREAVELRAQMEKKLAQKEKEKKEENLRLLAQKARDERAGIRTHAAVDEEKDVRERDALRHERHKDRQRDRNIARAAPDKRTKLQRERERDVTEKIALGLPHVGGGTGETQYDQRLFNQSKGLDSGFAAGEDESYTVYDKAWRSGANMAQNIYRPSRNVDKDLYGDDLDKIINTNRFVPDKEFSGTDRSRRREGPVQFERVEEEDPFGLDKFLTEAKKAQKRPADEAGRSRDYDYDRGRKERRKE</sequence>
<dbReference type="InterPro" id="IPR017862">
    <property type="entry name" value="SKI-int_prot_SKIP"/>
</dbReference>
<evidence type="ECO:0000313" key="5">
    <source>
        <dbReference type="EMBL" id="CAH1263738.1"/>
    </source>
</evidence>
<keyword evidence="6" id="KW-1185">Reference proteome</keyword>
<evidence type="ECO:0000256" key="3">
    <source>
        <dbReference type="SAM" id="MobiDB-lite"/>
    </source>
</evidence>
<feature type="coiled-coil region" evidence="2">
    <location>
        <begin position="374"/>
        <end position="414"/>
    </location>
</feature>
<reference evidence="5" key="1">
    <citation type="submission" date="2022-01" db="EMBL/GenBank/DDBJ databases">
        <authorList>
            <person name="Braso-Vives M."/>
        </authorList>
    </citation>
    <scope>NUCLEOTIDE SEQUENCE</scope>
</reference>
<proteinExistence type="inferred from homology"/>
<keyword evidence="2" id="KW-0175">Coiled coil</keyword>
<comment type="similarity">
    <text evidence="1">Belongs to the SNW family.</text>
</comment>
<name>A0A8J9ZUC2_BRALA</name>
<evidence type="ECO:0000259" key="4">
    <source>
        <dbReference type="Pfam" id="PF02731"/>
    </source>
</evidence>
<feature type="region of interest" description="Disordered" evidence="3">
    <location>
        <begin position="289"/>
        <end position="312"/>
    </location>
</feature>
<dbReference type="PANTHER" id="PTHR12096">
    <property type="entry name" value="NUCLEAR PROTEIN SKIP-RELATED"/>
    <property type="match status" value="1"/>
</dbReference>